<dbReference type="GO" id="GO:0004519">
    <property type="term" value="F:endonuclease activity"/>
    <property type="evidence" value="ECO:0007669"/>
    <property type="project" value="UniProtKB-KW"/>
</dbReference>
<dbReference type="GO" id="GO:0006310">
    <property type="term" value="P:DNA recombination"/>
    <property type="evidence" value="ECO:0007669"/>
    <property type="project" value="UniProtKB-KW"/>
</dbReference>
<evidence type="ECO:0000256" key="18">
    <source>
        <dbReference type="ARBA" id="ARBA00023113"/>
    </source>
</evidence>
<evidence type="ECO:0000256" key="16">
    <source>
        <dbReference type="ARBA" id="ARBA00022918"/>
    </source>
</evidence>
<evidence type="ECO:0000256" key="19">
    <source>
        <dbReference type="ARBA" id="ARBA00023172"/>
    </source>
</evidence>
<dbReference type="InterPro" id="IPR001584">
    <property type="entry name" value="Integrase_cat-core"/>
</dbReference>
<dbReference type="Pfam" id="PF13976">
    <property type="entry name" value="gag_pre-integrs"/>
    <property type="match status" value="1"/>
</dbReference>
<evidence type="ECO:0000256" key="20">
    <source>
        <dbReference type="ARBA" id="ARBA00023268"/>
    </source>
</evidence>
<reference evidence="27" key="1">
    <citation type="submission" date="2005-06" db="EMBL/GenBank/DDBJ databases">
        <title>Divergent groups of LTR retrotransposons from Phanerochaete chrysosporium.</title>
        <authorList>
            <person name="Novikova O."/>
            <person name="Fursov M."/>
            <person name="Shutov O."/>
            <person name="Blinov A."/>
        </authorList>
    </citation>
    <scope>NUCLEOTIDE SEQUENCE</scope>
    <source>
        <strain evidence="27">RP-78</strain>
    </source>
</reference>
<name>Q45W64_PHACR</name>
<keyword evidence="12" id="KW-0067">ATP-binding</keyword>
<keyword evidence="14" id="KW-0694">RNA-binding</keyword>
<feature type="compositionally biased region" description="Basic and acidic residues" evidence="24">
    <location>
        <begin position="784"/>
        <end position="795"/>
    </location>
</feature>
<dbReference type="SUPFAM" id="SSF56672">
    <property type="entry name" value="DNA/RNA polymerases"/>
    <property type="match status" value="1"/>
</dbReference>
<dbReference type="PROSITE" id="PS50994">
    <property type="entry name" value="INTEGRASE"/>
    <property type="match status" value="1"/>
</dbReference>
<evidence type="ECO:0000256" key="7">
    <source>
        <dbReference type="ARBA" id="ARBA00022723"/>
    </source>
</evidence>
<comment type="catalytic activity">
    <reaction evidence="22">
        <text>DNA(n) + a 2'-deoxyribonucleoside 5'-triphosphate = DNA(n+1) + diphosphate</text>
        <dbReference type="Rhea" id="RHEA:22508"/>
        <dbReference type="Rhea" id="RHEA-COMP:17339"/>
        <dbReference type="Rhea" id="RHEA-COMP:17340"/>
        <dbReference type="ChEBI" id="CHEBI:33019"/>
        <dbReference type="ChEBI" id="CHEBI:61560"/>
        <dbReference type="ChEBI" id="CHEBI:173112"/>
        <dbReference type="EC" id="2.7.7.7"/>
    </reaction>
</comment>
<keyword evidence="7" id="KW-0479">Metal-binding</keyword>
<dbReference type="InterPro" id="IPR054722">
    <property type="entry name" value="PolX-like_BBD"/>
</dbReference>
<gene>
    <name evidence="27" type="primary">pol</name>
</gene>
<evidence type="ECO:0000256" key="17">
    <source>
        <dbReference type="ARBA" id="ARBA00022932"/>
    </source>
</evidence>
<feature type="domain" description="Integrase catalytic" evidence="26">
    <location>
        <begin position="465"/>
        <end position="641"/>
    </location>
</feature>
<keyword evidence="11" id="KW-0378">Hydrolase</keyword>
<evidence type="ECO:0000256" key="6">
    <source>
        <dbReference type="ARBA" id="ARBA00022722"/>
    </source>
</evidence>
<evidence type="ECO:0000256" key="12">
    <source>
        <dbReference type="ARBA" id="ARBA00022840"/>
    </source>
</evidence>
<dbReference type="InterPro" id="IPR036397">
    <property type="entry name" value="RNaseH_sf"/>
</dbReference>
<keyword evidence="23" id="KW-0862">Zinc</keyword>
<proteinExistence type="predicted"/>
<dbReference type="Pfam" id="PF07727">
    <property type="entry name" value="RVT_2"/>
    <property type="match status" value="1"/>
</dbReference>
<dbReference type="CDD" id="cd09272">
    <property type="entry name" value="RNase_HI_RT_Ty1"/>
    <property type="match status" value="1"/>
</dbReference>
<dbReference type="GO" id="GO:0008270">
    <property type="term" value="F:zinc ion binding"/>
    <property type="evidence" value="ECO:0007669"/>
    <property type="project" value="UniProtKB-KW"/>
</dbReference>
<evidence type="ECO:0000256" key="23">
    <source>
        <dbReference type="PROSITE-ProRule" id="PRU00047"/>
    </source>
</evidence>
<protein>
    <submittedName>
        <fullName evidence="27">Polyprotein</fullName>
    </submittedName>
</protein>
<dbReference type="Pfam" id="PF00665">
    <property type="entry name" value="rve"/>
    <property type="match status" value="1"/>
</dbReference>
<evidence type="ECO:0000256" key="3">
    <source>
        <dbReference type="ARBA" id="ARBA00022612"/>
    </source>
</evidence>
<evidence type="ECO:0000256" key="2">
    <source>
        <dbReference type="ARBA" id="ARBA00022578"/>
    </source>
</evidence>
<dbReference type="GO" id="GO:0005524">
    <property type="term" value="F:ATP binding"/>
    <property type="evidence" value="ECO:0007669"/>
    <property type="project" value="UniProtKB-KW"/>
</dbReference>
<keyword evidence="8" id="KW-0547">Nucleotide-binding</keyword>
<keyword evidence="4" id="KW-0645">Protease</keyword>
<keyword evidence="17" id="KW-0239">DNA-directed DNA polymerase</keyword>
<keyword evidence="2" id="KW-0815">Transposition</keyword>
<dbReference type="PANTHER" id="PTHR42648">
    <property type="entry name" value="TRANSPOSASE, PUTATIVE-RELATED"/>
    <property type="match status" value="1"/>
</dbReference>
<feature type="region of interest" description="Disordered" evidence="24">
    <location>
        <begin position="710"/>
        <end position="815"/>
    </location>
</feature>
<evidence type="ECO:0000256" key="4">
    <source>
        <dbReference type="ARBA" id="ARBA00022670"/>
    </source>
</evidence>
<dbReference type="InterPro" id="IPR001878">
    <property type="entry name" value="Znf_CCHC"/>
</dbReference>
<evidence type="ECO:0000256" key="5">
    <source>
        <dbReference type="ARBA" id="ARBA00022695"/>
    </source>
</evidence>
<evidence type="ECO:0000256" key="21">
    <source>
        <dbReference type="ARBA" id="ARBA00048173"/>
    </source>
</evidence>
<feature type="compositionally biased region" description="Low complexity" evidence="24">
    <location>
        <begin position="740"/>
        <end position="749"/>
    </location>
</feature>
<evidence type="ECO:0000256" key="1">
    <source>
        <dbReference type="ARBA" id="ARBA00002180"/>
    </source>
</evidence>
<comment type="catalytic activity">
    <reaction evidence="21">
        <text>DNA(n) + a 2'-deoxyribonucleoside 5'-triphosphate = DNA(n+1) + diphosphate</text>
        <dbReference type="Rhea" id="RHEA:22508"/>
        <dbReference type="Rhea" id="RHEA-COMP:17339"/>
        <dbReference type="Rhea" id="RHEA-COMP:17340"/>
        <dbReference type="ChEBI" id="CHEBI:33019"/>
        <dbReference type="ChEBI" id="CHEBI:61560"/>
        <dbReference type="ChEBI" id="CHEBI:173112"/>
        <dbReference type="EC" id="2.7.7.49"/>
    </reaction>
</comment>
<dbReference type="GO" id="GO:0015074">
    <property type="term" value="P:DNA integration"/>
    <property type="evidence" value="ECO:0007669"/>
    <property type="project" value="UniProtKB-KW"/>
</dbReference>
<keyword evidence="18" id="KW-0917">Virion maturation</keyword>
<dbReference type="InterPro" id="IPR039537">
    <property type="entry name" value="Retrotran_Ty1/copia-like"/>
</dbReference>
<keyword evidence="19" id="KW-0233">DNA recombination</keyword>
<dbReference type="Pfam" id="PF14223">
    <property type="entry name" value="Retrotran_gag_2"/>
    <property type="match status" value="1"/>
</dbReference>
<keyword evidence="6" id="KW-0540">Nuclease</keyword>
<dbReference type="InterPro" id="IPR057670">
    <property type="entry name" value="SH3_retrovirus"/>
</dbReference>
<sequence>MSDAPHTVRIEPLKGSENYFSWSIQEKDILTELDLLEYATGETTCPEGTAATAWKRKDRKAISAIRLRCSPAVAIHITSCETAKSAWDTLKNMYATQGTMAKVTLVRRLQKYEMSEGADMEDELRKLTEMRAEAAEAGGKITDEDFAFNILSALPPSWESFVAAQNNVEKSSDVIGRVLSENLRRQSKGDTTTALVARNGKPGKKPKKSKFLKGVFCHGCGKEGHLKNVCRSSNQGSGAGGNTSRAHLAESREASNDSYSFVATTLAYASTPGTECWLGDSASERHIVRDRAAFKNLTPTPGHTIVGVGSTAALGQGDVDVVFTTPKGKITATLRNCLWSPNLPHNLLALGRLTSAGMSFHGTGNLLHIKDRDRVIAVGHKMGQLYRMDMTSRSSSGHTPAPSTLAFAARNSARTWYEWHCALGHINATQLQEMYRKGLVEGMDVDTSSDPGFVCDACIQAKHSRAPFPEIASGTVDQVADLIYSDIWGPARVASLQGNVYAITFTDAKSRFVAVDFMKTRDAALDRFQKVEQLIERQLGRRVKVLHVDNAKEYTEGKFRAYAESRGIIIRTTAPYSPAQNGVAERLNRTLMERARAMLIARSLPKFLWQEAWAYACYLRNRTPTRALSGKTPYEALWGQKPDVRAARDFGTPCWVLVPENRRDKLAAKSERYIFTGISASSAGWRYYVPGLRQVLVSRDVIFERERESPSVPFTLEGESETAPEPSPAAGATPPPPTSQAPETSTSESVKASPSTPNKPEDAAWAHFKSQLRNVTIRPTRQKTRIDYRALHETGTRIPKPPSEDDDSDPSPDQYHSAQAYFCYAAMDSDHPRSVDECKTRDDWPQWKAAMDAEMAQLEANGTWKKGELPPGRKAIGSKWVFAIKRHQDGSIDKYKARLVAQGFSQIAGQDYFDTFSPVVRQETFRVATALAATENLDSDALDIVGAYLHGPLEEEIYMRQAPGYDDGSGQVYVLIKALYGLKQAGRVWNHLLNHVLTSLMGWTRSEADPCLYFKHEGKLNMALVHVDDTALYGERSILDRFKADVAKHFAITTNGTLSSFVGLQVTRKNGAISILQTRYLETILERFGMQDCKPVSTPLDPGVKLEPTPEDQTPADVPYAAAIGSLMYAATGTRPDIAFAVQTLSQFTSRPSATHWTAVKHVFRYLKGTTDVGLTFARRADDDITGYSDADWAQAHDRRSVSGYAYLLAGGIVSWNSKKQPTVALSTMEAEYIALSHAAKEAVWLRRLLTELGFPPGAPTVLHTDNQAAISFAHDTQFHARSKHIDIRHHFIRERITDGDIKVIHCASADNIADMFTKALPRPKHRAALALANMATR</sequence>
<keyword evidence="5" id="KW-0548">Nucleotidyltransferase</keyword>
<dbReference type="PROSITE" id="PS50158">
    <property type="entry name" value="ZF_CCHC"/>
    <property type="match status" value="1"/>
</dbReference>
<evidence type="ECO:0000259" key="25">
    <source>
        <dbReference type="PROSITE" id="PS50158"/>
    </source>
</evidence>
<dbReference type="GO" id="GO:0004190">
    <property type="term" value="F:aspartic-type endopeptidase activity"/>
    <property type="evidence" value="ECO:0007669"/>
    <property type="project" value="UniProtKB-KW"/>
</dbReference>
<evidence type="ECO:0000256" key="15">
    <source>
        <dbReference type="ARBA" id="ARBA00022908"/>
    </source>
</evidence>
<accession>Q45W64</accession>
<keyword evidence="3" id="KW-1188">Viral release from host cell</keyword>
<dbReference type="InterPro" id="IPR043502">
    <property type="entry name" value="DNA/RNA_pol_sf"/>
</dbReference>
<keyword evidence="9" id="KW-0064">Aspartyl protease</keyword>
<keyword evidence="20" id="KW-0511">Multifunctional enzyme</keyword>
<evidence type="ECO:0000256" key="22">
    <source>
        <dbReference type="ARBA" id="ARBA00049244"/>
    </source>
</evidence>
<organism evidence="27">
    <name type="scientific">Phanerochaete chrysosporium (strain RP-78 / ATCC MYA-4764 / FGSC 9002)</name>
    <name type="common">White-rot fungus</name>
    <name type="synonym">Sporotrichum pruinosum</name>
    <dbReference type="NCBI Taxonomy" id="273507"/>
    <lineage>
        <taxon>Eukaryota</taxon>
        <taxon>Fungi</taxon>
        <taxon>Dikarya</taxon>
        <taxon>Basidiomycota</taxon>
        <taxon>Agaricomycotina</taxon>
        <taxon>Agaricomycetes</taxon>
        <taxon>Polyporales</taxon>
        <taxon>Phanerochaetaceae</taxon>
        <taxon>Phanerodontia</taxon>
        <taxon>Phanerodontia chrysosporium</taxon>
    </lineage>
</organism>
<dbReference type="InterPro" id="IPR012337">
    <property type="entry name" value="RNaseH-like_sf"/>
</dbReference>
<dbReference type="GO" id="GO:0032196">
    <property type="term" value="P:transposition"/>
    <property type="evidence" value="ECO:0007669"/>
    <property type="project" value="UniProtKB-KW"/>
</dbReference>
<evidence type="ECO:0000256" key="13">
    <source>
        <dbReference type="ARBA" id="ARBA00022842"/>
    </source>
</evidence>
<dbReference type="GO" id="GO:0003723">
    <property type="term" value="F:RNA binding"/>
    <property type="evidence" value="ECO:0007669"/>
    <property type="project" value="UniProtKB-KW"/>
</dbReference>
<evidence type="ECO:0000256" key="8">
    <source>
        <dbReference type="ARBA" id="ARBA00022741"/>
    </source>
</evidence>
<keyword evidence="17" id="KW-0808">Transferase</keyword>
<dbReference type="InterPro" id="IPR025724">
    <property type="entry name" value="GAG-pre-integrase_dom"/>
</dbReference>
<dbReference type="GO" id="GO:0005634">
    <property type="term" value="C:nucleus"/>
    <property type="evidence" value="ECO:0007669"/>
    <property type="project" value="UniProtKB-ARBA"/>
</dbReference>
<keyword evidence="16" id="KW-0695">RNA-directed DNA polymerase</keyword>
<dbReference type="Gene3D" id="3.30.420.10">
    <property type="entry name" value="Ribonuclease H-like superfamily/Ribonuclease H"/>
    <property type="match status" value="1"/>
</dbReference>
<keyword evidence="15" id="KW-0229">DNA integration</keyword>
<evidence type="ECO:0000256" key="24">
    <source>
        <dbReference type="SAM" id="MobiDB-lite"/>
    </source>
</evidence>
<keyword evidence="10" id="KW-0255">Endonuclease</keyword>
<evidence type="ECO:0000259" key="26">
    <source>
        <dbReference type="PROSITE" id="PS50994"/>
    </source>
</evidence>
<dbReference type="GO" id="GO:0003887">
    <property type="term" value="F:DNA-directed DNA polymerase activity"/>
    <property type="evidence" value="ECO:0007669"/>
    <property type="project" value="UniProtKB-KW"/>
</dbReference>
<feature type="domain" description="CCHC-type" evidence="25">
    <location>
        <begin position="217"/>
        <end position="232"/>
    </location>
</feature>
<evidence type="ECO:0000256" key="11">
    <source>
        <dbReference type="ARBA" id="ARBA00022801"/>
    </source>
</evidence>
<dbReference type="EMBL" id="DQ097840">
    <property type="protein sequence ID" value="AAZ28937.1"/>
    <property type="molecule type" value="Genomic_DNA"/>
</dbReference>
<dbReference type="GO" id="GO:0006508">
    <property type="term" value="P:proteolysis"/>
    <property type="evidence" value="ECO:0007669"/>
    <property type="project" value="UniProtKB-KW"/>
</dbReference>
<dbReference type="Pfam" id="PF22936">
    <property type="entry name" value="Pol_BBD"/>
    <property type="match status" value="1"/>
</dbReference>
<comment type="function">
    <text evidence="1">The aspartyl protease (PR) mediates the proteolytic cleavages of the Gag and Gag-Pol polyproteins after assembly of the VLP.</text>
</comment>
<dbReference type="SUPFAM" id="SSF53098">
    <property type="entry name" value="Ribonuclease H-like"/>
    <property type="match status" value="1"/>
</dbReference>
<evidence type="ECO:0000256" key="9">
    <source>
        <dbReference type="ARBA" id="ARBA00022750"/>
    </source>
</evidence>
<dbReference type="InterPro" id="IPR013103">
    <property type="entry name" value="RVT_2"/>
</dbReference>
<dbReference type="PANTHER" id="PTHR42648:SF11">
    <property type="entry name" value="TRANSPOSON TY4-P GAG-POL POLYPROTEIN"/>
    <property type="match status" value="1"/>
</dbReference>
<feature type="compositionally biased region" description="Low complexity" evidence="24">
    <location>
        <begin position="721"/>
        <end position="732"/>
    </location>
</feature>
<evidence type="ECO:0000256" key="14">
    <source>
        <dbReference type="ARBA" id="ARBA00022884"/>
    </source>
</evidence>
<keyword evidence="23" id="KW-0863">Zinc-finger</keyword>
<dbReference type="Pfam" id="PF25597">
    <property type="entry name" value="SH3_retrovirus"/>
    <property type="match status" value="1"/>
</dbReference>
<evidence type="ECO:0000256" key="10">
    <source>
        <dbReference type="ARBA" id="ARBA00022759"/>
    </source>
</evidence>
<evidence type="ECO:0000313" key="27">
    <source>
        <dbReference type="EMBL" id="AAZ28937.1"/>
    </source>
</evidence>
<keyword evidence="13" id="KW-0460">Magnesium</keyword>
<dbReference type="GO" id="GO:0003964">
    <property type="term" value="F:RNA-directed DNA polymerase activity"/>
    <property type="evidence" value="ECO:0007669"/>
    <property type="project" value="UniProtKB-KW"/>
</dbReference>